<dbReference type="PANTHER" id="PTHR21427">
    <property type="entry name" value="UBIQUINONE BIOSYNTHESIS PROTEIN COQ9, MITOCHONDRIAL"/>
    <property type="match status" value="1"/>
</dbReference>
<evidence type="ECO:0000313" key="8">
    <source>
        <dbReference type="EMBL" id="AGI66158.1"/>
    </source>
</evidence>
<dbReference type="AlphaFoldDB" id="M9R322"/>
<dbReference type="KEGG" id="oat:OAN307_c04150"/>
<sequence>MTPLPDPRALTLLDAILPHVAFDGWSDGAFIAAVDECGLSLAQARDVCPRGAIDLAVLLHTQGDAAMVSALSSSDFSDMRFRDKVAHAVRLRLDAVNDKEAVRRGSVLFALPHMAPEGSKLIWGTADAIWTALGDTSDDINWYTKRATLSAVYGSVVLYWLGDDNDDGQATTDFIDRRIENVMQFESFKAAVNKNPLLKPFSAALAQLTSCVKAPSAPASDLPGSWKTPR</sequence>
<accession>M9R322</accession>
<keyword evidence="3" id="KW-0831">Ubiquinone biosynthesis</keyword>
<dbReference type="InterPro" id="IPR013718">
    <property type="entry name" value="COQ9_C"/>
</dbReference>
<dbReference type="Gene3D" id="1.10.357.10">
    <property type="entry name" value="Tetracycline Repressor, domain 2"/>
    <property type="match status" value="1"/>
</dbReference>
<dbReference type="OrthoDB" id="7201143at2"/>
<protein>
    <submittedName>
        <fullName evidence="8">Putative ubiquinone biosynthesis protein COQ9</fullName>
    </submittedName>
</protein>
<dbReference type="InterPro" id="IPR012762">
    <property type="entry name" value="Ubiq_biosynth_COQ9"/>
</dbReference>
<dbReference type="EMBL" id="CP003740">
    <property type="protein sequence ID" value="AGI66158.1"/>
    <property type="molecule type" value="Genomic_DNA"/>
</dbReference>
<evidence type="ECO:0000256" key="2">
    <source>
        <dbReference type="ARBA" id="ARBA00010766"/>
    </source>
</evidence>
<name>M9R322_9RHOB</name>
<dbReference type="NCBIfam" id="TIGR02396">
    <property type="entry name" value="diverge_rpsU"/>
    <property type="match status" value="1"/>
</dbReference>
<comment type="pathway">
    <text evidence="1">Cofactor biosynthesis; ubiquinone biosynthesis.</text>
</comment>
<dbReference type="PANTHER" id="PTHR21427:SF19">
    <property type="entry name" value="UBIQUINONE BIOSYNTHESIS PROTEIN COQ9, MITOCHONDRIAL"/>
    <property type="match status" value="1"/>
</dbReference>
<comment type="function">
    <text evidence="6">Membrane-associated protein that warps the membrane surface to access and bind aromatic isoprenes with high specificity, including ubiquinone (CoQ) isoprene intermediates and presents them directly to COQ7, therefore facilitating the COQ7-mediated hydroxylase step. Participates in the biosynthesis of coenzyme Q, also named ubiquinone, an essential lipid-soluble electron transporter for aerobic cellular respiration.</text>
</comment>
<evidence type="ECO:0000256" key="6">
    <source>
        <dbReference type="ARBA" id="ARBA00058104"/>
    </source>
</evidence>
<dbReference type="GO" id="GO:0008289">
    <property type="term" value="F:lipid binding"/>
    <property type="evidence" value="ECO:0007669"/>
    <property type="project" value="UniProtKB-KW"/>
</dbReference>
<evidence type="ECO:0000256" key="5">
    <source>
        <dbReference type="ARBA" id="ARBA00023121"/>
    </source>
</evidence>
<keyword evidence="9" id="KW-1185">Reference proteome</keyword>
<organism evidence="8 9">
    <name type="scientific">Octadecabacter antarcticus 307</name>
    <dbReference type="NCBI Taxonomy" id="391626"/>
    <lineage>
        <taxon>Bacteria</taxon>
        <taxon>Pseudomonadati</taxon>
        <taxon>Pseudomonadota</taxon>
        <taxon>Alphaproteobacteria</taxon>
        <taxon>Rhodobacterales</taxon>
        <taxon>Roseobacteraceae</taxon>
        <taxon>Octadecabacter</taxon>
    </lineage>
</organism>
<evidence type="ECO:0000256" key="1">
    <source>
        <dbReference type="ARBA" id="ARBA00004749"/>
    </source>
</evidence>
<evidence type="ECO:0000259" key="7">
    <source>
        <dbReference type="Pfam" id="PF08511"/>
    </source>
</evidence>
<evidence type="ECO:0000256" key="3">
    <source>
        <dbReference type="ARBA" id="ARBA00022688"/>
    </source>
</evidence>
<dbReference type="GO" id="GO:0006744">
    <property type="term" value="P:ubiquinone biosynthetic process"/>
    <property type="evidence" value="ECO:0007669"/>
    <property type="project" value="UniProtKB-KW"/>
</dbReference>
<dbReference type="RefSeq" id="WP_015498211.1">
    <property type="nucleotide sequence ID" value="NC_020911.1"/>
</dbReference>
<comment type="similarity">
    <text evidence="2">Belongs to the COQ9 family.</text>
</comment>
<dbReference type="eggNOG" id="COG5590">
    <property type="taxonomic scope" value="Bacteria"/>
</dbReference>
<evidence type="ECO:0000256" key="4">
    <source>
        <dbReference type="ARBA" id="ARBA00022946"/>
    </source>
</evidence>
<keyword evidence="8" id="KW-0830">Ubiquinone</keyword>
<keyword evidence="4" id="KW-0809">Transit peptide</keyword>
<keyword evidence="5" id="KW-0446">Lipid-binding</keyword>
<dbReference type="STRING" id="391626.OAN307_c04150"/>
<dbReference type="Proteomes" id="UP000005307">
    <property type="component" value="Chromosome"/>
</dbReference>
<gene>
    <name evidence="8" type="ORF">OAN307_c04150</name>
</gene>
<dbReference type="Pfam" id="PF08511">
    <property type="entry name" value="COQ9"/>
    <property type="match status" value="1"/>
</dbReference>
<reference evidence="8 9" key="1">
    <citation type="journal article" date="2013" name="PLoS ONE">
        <title>Poles Apart: Arctic and Antarctic Octadecabacter strains Share High Genome Plasticity and a New Type of Xanthorhodopsin.</title>
        <authorList>
            <person name="Vollmers J."/>
            <person name="Voget S."/>
            <person name="Dietrich S."/>
            <person name="Gollnow K."/>
            <person name="Smits M."/>
            <person name="Meyer K."/>
            <person name="Brinkhoff T."/>
            <person name="Simon M."/>
            <person name="Daniel R."/>
        </authorList>
    </citation>
    <scope>NUCLEOTIDE SEQUENCE [LARGE SCALE GENOMIC DNA]</scope>
    <source>
        <strain evidence="8 9">307</strain>
    </source>
</reference>
<proteinExistence type="inferred from homology"/>
<feature type="domain" description="COQ9 C-terminal" evidence="7">
    <location>
        <begin position="116"/>
        <end position="186"/>
    </location>
</feature>
<evidence type="ECO:0000313" key="9">
    <source>
        <dbReference type="Proteomes" id="UP000005307"/>
    </source>
</evidence>
<dbReference type="HOGENOM" id="CLU_057411_3_0_5"/>